<accession>A0ABR4PWS5</accession>
<feature type="compositionally biased region" description="Low complexity" evidence="1">
    <location>
        <begin position="128"/>
        <end position="161"/>
    </location>
</feature>
<comment type="caution">
    <text evidence="3">The sequence shown here is derived from an EMBL/GenBank/DDBJ whole genome shotgun (WGS) entry which is preliminary data.</text>
</comment>
<gene>
    <name evidence="3" type="ORF">PVAG01_01166</name>
</gene>
<name>A0ABR4PWS5_9HELO</name>
<evidence type="ECO:0000256" key="2">
    <source>
        <dbReference type="SAM" id="SignalP"/>
    </source>
</evidence>
<organism evidence="3 4">
    <name type="scientific">Phlyctema vagabunda</name>
    <dbReference type="NCBI Taxonomy" id="108571"/>
    <lineage>
        <taxon>Eukaryota</taxon>
        <taxon>Fungi</taxon>
        <taxon>Dikarya</taxon>
        <taxon>Ascomycota</taxon>
        <taxon>Pezizomycotina</taxon>
        <taxon>Leotiomycetes</taxon>
        <taxon>Helotiales</taxon>
        <taxon>Dermateaceae</taxon>
        <taxon>Phlyctema</taxon>
    </lineage>
</organism>
<feature type="compositionally biased region" description="Gly residues" evidence="1">
    <location>
        <begin position="118"/>
        <end position="127"/>
    </location>
</feature>
<keyword evidence="2" id="KW-0732">Signal</keyword>
<reference evidence="3 4" key="1">
    <citation type="submission" date="2024-06" db="EMBL/GenBank/DDBJ databases">
        <title>Complete genome of Phlyctema vagabunda strain 19-DSS-EL-015.</title>
        <authorList>
            <person name="Fiorenzani C."/>
        </authorList>
    </citation>
    <scope>NUCLEOTIDE SEQUENCE [LARGE SCALE GENOMIC DNA]</scope>
    <source>
        <strain evidence="3 4">19-DSS-EL-015</strain>
    </source>
</reference>
<dbReference type="Proteomes" id="UP001629113">
    <property type="component" value="Unassembled WGS sequence"/>
</dbReference>
<evidence type="ECO:0000256" key="1">
    <source>
        <dbReference type="SAM" id="MobiDB-lite"/>
    </source>
</evidence>
<evidence type="ECO:0000313" key="3">
    <source>
        <dbReference type="EMBL" id="KAL3427658.1"/>
    </source>
</evidence>
<evidence type="ECO:0000313" key="4">
    <source>
        <dbReference type="Proteomes" id="UP001629113"/>
    </source>
</evidence>
<keyword evidence="4" id="KW-1185">Reference proteome</keyword>
<sequence length="182" mass="17035">MYASSTFLFAAVMALARVASATPPACLLAAMGAQSNPADLDSICGSLQNAVAGNITEACSGDNEAAAIKIYSSSCLAAGVTVSINTASSSASRTGSASATTTGTGILRATGSASATGTGSGSSGSSGSGSQTSGSDATATGSTSSASSTANESTGAGASTSPQSALLMGTVVLGFGVASYLL</sequence>
<protein>
    <submittedName>
        <fullName evidence="3">Uncharacterized protein</fullName>
    </submittedName>
</protein>
<dbReference type="EMBL" id="JBFCZG010000001">
    <property type="protein sequence ID" value="KAL3427658.1"/>
    <property type="molecule type" value="Genomic_DNA"/>
</dbReference>
<feature type="region of interest" description="Disordered" evidence="1">
    <location>
        <begin position="110"/>
        <end position="161"/>
    </location>
</feature>
<feature type="chain" id="PRO_5046735241" evidence="2">
    <location>
        <begin position="22"/>
        <end position="182"/>
    </location>
</feature>
<feature type="signal peptide" evidence="2">
    <location>
        <begin position="1"/>
        <end position="21"/>
    </location>
</feature>
<proteinExistence type="predicted"/>